<organism evidence="1 2">
    <name type="scientific">Campylobacter californiensis</name>
    <dbReference type="NCBI Taxonomy" id="1032243"/>
    <lineage>
        <taxon>Bacteria</taxon>
        <taxon>Pseudomonadati</taxon>
        <taxon>Campylobacterota</taxon>
        <taxon>Epsilonproteobacteria</taxon>
        <taxon>Campylobacterales</taxon>
        <taxon>Campylobacteraceae</taxon>
        <taxon>Campylobacter</taxon>
    </lineage>
</organism>
<dbReference type="EMBL" id="LIWG01000013">
    <property type="protein sequence ID" value="MBE3608773.1"/>
    <property type="molecule type" value="Genomic_DNA"/>
</dbReference>
<reference evidence="1 2" key="1">
    <citation type="submission" date="2015-08" db="EMBL/GenBank/DDBJ databases">
        <title>Comparative genomics of the Campylobacter concisus group.</title>
        <authorList>
            <person name="Yee E."/>
            <person name="Chapman M.H."/>
            <person name="Huynh S."/>
            <person name="Bono J.L."/>
            <person name="On S.L."/>
            <person name="St Leger J."/>
            <person name="Foster G."/>
            <person name="Parker C.T."/>
            <person name="Miller W.G."/>
        </authorList>
    </citation>
    <scope>NUCLEOTIDE SEQUENCE [LARGE SCALE GENOMIC DNA]</scope>
    <source>
        <strain evidence="1 2">RM9337</strain>
    </source>
</reference>
<sequence>MAITSTGYQSPATKREGLIPSVYNKIIMIGADETPMLSLIGTSPVKGIKHSWITDTIGTPKKNAQVEISDFTGDGKSTKVSLSNDTQILTTDISVSKTMQTARTYGGKELEHETTKKAKEHKLDIEYALLGLGRDADVKKSVFKASTARTDMQAGEMAGLFHYVANGATTFSGGKRGNVLAFDSTGDWKGDAAVLNETLLHQILQQIWDSGATPKDIFIGAALKPAINKLATRQFSNETALKAKVVSLDTDFGKVNFRMHRFLSSKFGLADVLIAGDFSYAKNGLFIPTTIEDVPTSKTAKQKRYYTECCLEVRNPNAFAIGVGLKSEQV</sequence>
<dbReference type="Proteomes" id="UP000650616">
    <property type="component" value="Unassembled WGS sequence"/>
</dbReference>
<protein>
    <submittedName>
        <fullName evidence="1">DUF5309 family protein</fullName>
    </submittedName>
</protein>
<gene>
    <name evidence="1" type="ORF">CCAL9337_08580</name>
</gene>
<comment type="caution">
    <text evidence="1">The sequence shown here is derived from an EMBL/GenBank/DDBJ whole genome shotgun (WGS) entry which is preliminary data.</text>
</comment>
<proteinExistence type="predicted"/>
<name>A0AAW3ZXI9_9BACT</name>
<evidence type="ECO:0000313" key="2">
    <source>
        <dbReference type="Proteomes" id="UP000650616"/>
    </source>
</evidence>
<dbReference type="InterPro" id="IPR035198">
    <property type="entry name" value="SU10_MCP"/>
</dbReference>
<keyword evidence="2" id="KW-1185">Reference proteome</keyword>
<evidence type="ECO:0000313" key="1">
    <source>
        <dbReference type="EMBL" id="MBE3608773.1"/>
    </source>
</evidence>
<dbReference type="RefSeq" id="WP_170017127.1">
    <property type="nucleotide sequence ID" value="NZ_JADBHR010000021.1"/>
</dbReference>
<dbReference type="AlphaFoldDB" id="A0AAW3ZXI9"/>
<accession>A0AAW3ZXI9</accession>
<dbReference type="Pfam" id="PF17236">
    <property type="entry name" value="SU10_MCP"/>
    <property type="match status" value="1"/>
</dbReference>